<evidence type="ECO:0000313" key="3">
    <source>
        <dbReference type="EMBL" id="AIC15926.1"/>
    </source>
</evidence>
<evidence type="ECO:0000256" key="2">
    <source>
        <dbReference type="SAM" id="Phobius"/>
    </source>
</evidence>
<dbReference type="Proteomes" id="UP000027093">
    <property type="component" value="Chromosome"/>
</dbReference>
<sequence length="340" mass="36965">MKKNHVPTSLVIILLITLIISINFIPPALAQSQSQTQGPRLIFLVNQDNFLPGDILVAYGKSLPNDTLIIRIFDPAGKAVRIESVKADPNGSFTAQIFTWPQPSRNFVFGRYTVEAASTIAPSFKESRTISFSDIPSTGSPQFQSSVLAVKLDSPTEISVGKTFRIFVQVTFDGALVNVDDPNQQLLSSSHIHSGNDTINLAGKFAKLHEGIYYADVKLDKEGSYIIHAMAFHRGFLAHDSKVVSSGSSIGEIQESVNSLKAELDRTSHELNATRSDLTQSVSDAREAIKSDITQAEKAVTELSQASGQINSIILPILALISVIIALQISLFARIRASFK</sequence>
<keyword evidence="2" id="KW-0812">Transmembrane</keyword>
<reference evidence="3 4" key="1">
    <citation type="journal article" date="2014" name="Int. J. Syst. Evol. Microbiol.">
        <title>Nitrososphaera viennensis gen. nov., sp. nov., an aerobic and mesophilic, ammonia-oxidizing archaeon from soil and a member of the archaeal phylum Thaumarchaeota.</title>
        <authorList>
            <person name="Stieglmeier M."/>
            <person name="Klingl A."/>
            <person name="Alves R.J."/>
            <person name="Rittmann S.K."/>
            <person name="Melcher M."/>
            <person name="Leisch N."/>
            <person name="Schleper C."/>
        </authorList>
    </citation>
    <scope>NUCLEOTIDE SEQUENCE [LARGE SCALE GENOMIC DNA]</scope>
    <source>
        <strain evidence="3">EN76</strain>
    </source>
</reference>
<dbReference type="HOGENOM" id="CLU_862225_0_0_2"/>
<keyword evidence="1" id="KW-0175">Coiled coil</keyword>
<dbReference type="OrthoDB" id="10016at2157"/>
<feature type="coiled-coil region" evidence="1">
    <location>
        <begin position="250"/>
        <end position="306"/>
    </location>
</feature>
<dbReference type="RefSeq" id="WP_144239588.1">
    <property type="nucleotide sequence ID" value="NZ_CP007536.1"/>
</dbReference>
<organism evidence="3 4">
    <name type="scientific">Nitrososphaera viennensis EN76</name>
    <dbReference type="NCBI Taxonomy" id="926571"/>
    <lineage>
        <taxon>Archaea</taxon>
        <taxon>Nitrososphaerota</taxon>
        <taxon>Nitrososphaeria</taxon>
        <taxon>Nitrososphaerales</taxon>
        <taxon>Nitrososphaeraceae</taxon>
        <taxon>Nitrososphaera</taxon>
    </lineage>
</organism>
<accession>A0A060HR06</accession>
<dbReference type="EMBL" id="CP007536">
    <property type="protein sequence ID" value="AIC15926.1"/>
    <property type="molecule type" value="Genomic_DNA"/>
</dbReference>
<dbReference type="AlphaFoldDB" id="A0A060HR06"/>
<evidence type="ECO:0000256" key="1">
    <source>
        <dbReference type="SAM" id="Coils"/>
    </source>
</evidence>
<protein>
    <submittedName>
        <fullName evidence="3">Uncharacterized protein</fullName>
    </submittedName>
</protein>
<name>A0A060HR06_9ARCH</name>
<gene>
    <name evidence="3" type="ORF">NVIE_016730</name>
</gene>
<feature type="transmembrane region" description="Helical" evidence="2">
    <location>
        <begin position="313"/>
        <end position="333"/>
    </location>
</feature>
<keyword evidence="2" id="KW-0472">Membrane</keyword>
<dbReference type="STRING" id="926571.NVIE_016730"/>
<dbReference type="GeneID" id="74948075"/>
<proteinExistence type="predicted"/>
<evidence type="ECO:0000313" key="4">
    <source>
        <dbReference type="Proteomes" id="UP000027093"/>
    </source>
</evidence>
<keyword evidence="4" id="KW-1185">Reference proteome</keyword>
<dbReference type="KEGG" id="nvn:NVIE_016730"/>
<keyword evidence="2" id="KW-1133">Transmembrane helix</keyword>